<dbReference type="InterPro" id="IPR036188">
    <property type="entry name" value="FAD/NAD-bd_sf"/>
</dbReference>
<dbReference type="AlphaFoldDB" id="A0A1E9PP92"/>
<keyword evidence="5" id="KW-0285">Flavoprotein</keyword>
<dbReference type="SUPFAM" id="SSF51905">
    <property type="entry name" value="FAD/NAD(P)-binding domain"/>
    <property type="match status" value="1"/>
</dbReference>
<keyword evidence="7" id="KW-0560">Oxidoreductase</keyword>
<dbReference type="InterPro" id="IPR007329">
    <property type="entry name" value="FMN-bd"/>
</dbReference>
<dbReference type="Gene3D" id="3.90.700.10">
    <property type="entry name" value="Succinate dehydrogenase/fumarate reductase flavoprotein, catalytic domain"/>
    <property type="match status" value="1"/>
</dbReference>
<feature type="domain" description="FMN-binding" evidence="9">
    <location>
        <begin position="11"/>
        <end position="85"/>
    </location>
</feature>
<dbReference type="Pfam" id="PF04205">
    <property type="entry name" value="FMN_bind"/>
    <property type="match status" value="1"/>
</dbReference>
<reference evidence="10" key="2">
    <citation type="submission" date="2022-09" db="EMBL/GenBank/DDBJ databases">
        <title>Aerococcus urinae taxonomy study.</title>
        <authorList>
            <person name="Christensen J."/>
            <person name="Senneby E."/>
        </authorList>
    </citation>
    <scope>NUCLEOTIDE SEQUENCE</scope>
    <source>
        <strain evidence="10">LUND-41-B12</strain>
    </source>
</reference>
<evidence type="ECO:0000313" key="12">
    <source>
        <dbReference type="Proteomes" id="UP000250354"/>
    </source>
</evidence>
<dbReference type="GO" id="GO:0010181">
    <property type="term" value="F:FMN binding"/>
    <property type="evidence" value="ECO:0007669"/>
    <property type="project" value="InterPro"/>
</dbReference>
<dbReference type="EC" id="1.3.99.33" evidence="3"/>
<evidence type="ECO:0000313" key="11">
    <source>
        <dbReference type="EMBL" id="WWC54451.1"/>
    </source>
</evidence>
<evidence type="ECO:0000256" key="1">
    <source>
        <dbReference type="ARBA" id="ARBA00001917"/>
    </source>
</evidence>
<name>A0A1E9PP92_9LACT</name>
<comment type="cofactor">
    <cofactor evidence="1">
        <name>FMN</name>
        <dbReference type="ChEBI" id="CHEBI:58210"/>
    </cofactor>
</comment>
<dbReference type="EMBL" id="JAOTMY010000003">
    <property type="protein sequence ID" value="MCY3087859.1"/>
    <property type="molecule type" value="Genomic_DNA"/>
</dbReference>
<dbReference type="GO" id="GO:0008202">
    <property type="term" value="P:steroid metabolic process"/>
    <property type="evidence" value="ECO:0007669"/>
    <property type="project" value="UniProtKB-ARBA"/>
</dbReference>
<dbReference type="Gene3D" id="3.90.1010.20">
    <property type="match status" value="1"/>
</dbReference>
<protein>
    <recommendedName>
        <fullName evidence="4">Urocanate reductase</fullName>
        <ecNumber evidence="3">1.3.99.33</ecNumber>
    </recommendedName>
</protein>
<dbReference type="GO" id="GO:0016020">
    <property type="term" value="C:membrane"/>
    <property type="evidence" value="ECO:0007669"/>
    <property type="project" value="InterPro"/>
</dbReference>
<dbReference type="PANTHER" id="PTHR43400">
    <property type="entry name" value="FUMARATE REDUCTASE"/>
    <property type="match status" value="1"/>
</dbReference>
<dbReference type="Pfam" id="PF00890">
    <property type="entry name" value="FAD_binding_2"/>
    <property type="match status" value="1"/>
</dbReference>
<dbReference type="InterPro" id="IPR027477">
    <property type="entry name" value="Succ_DH/fumarate_Rdtase_cat_sf"/>
</dbReference>
<evidence type="ECO:0000256" key="4">
    <source>
        <dbReference type="ARBA" id="ARBA00015872"/>
    </source>
</evidence>
<dbReference type="Gene3D" id="3.50.50.60">
    <property type="entry name" value="FAD/NAD(P)-binding domain"/>
    <property type="match status" value="1"/>
</dbReference>
<dbReference type="PANTHER" id="PTHR43400:SF10">
    <property type="entry name" value="3-OXOSTEROID 1-DEHYDROGENASE"/>
    <property type="match status" value="1"/>
</dbReference>
<evidence type="ECO:0000256" key="6">
    <source>
        <dbReference type="ARBA" id="ARBA00022827"/>
    </source>
</evidence>
<evidence type="ECO:0000256" key="7">
    <source>
        <dbReference type="ARBA" id="ARBA00023002"/>
    </source>
</evidence>
<evidence type="ECO:0000256" key="5">
    <source>
        <dbReference type="ARBA" id="ARBA00022630"/>
    </source>
</evidence>
<evidence type="ECO:0000256" key="3">
    <source>
        <dbReference type="ARBA" id="ARBA00013137"/>
    </source>
</evidence>
<dbReference type="GO" id="GO:0033765">
    <property type="term" value="F:steroid dehydrogenase activity, acting on the CH-CH group of donors"/>
    <property type="evidence" value="ECO:0007669"/>
    <property type="project" value="UniProtKB-ARBA"/>
</dbReference>
<reference evidence="11" key="3">
    <citation type="submission" date="2024-02" db="EMBL/GenBank/DDBJ databases">
        <authorList>
            <person name="Choi B."/>
        </authorList>
    </citation>
    <scope>NUCLEOTIDE SEQUENCE</scope>
    <source>
        <strain evidence="11">UMB1016</strain>
    </source>
</reference>
<dbReference type="EMBL" id="CP145132">
    <property type="protein sequence ID" value="WWC54451.1"/>
    <property type="molecule type" value="Genomic_DNA"/>
</dbReference>
<dbReference type="SMART" id="SM00900">
    <property type="entry name" value="FMN_bind"/>
    <property type="match status" value="1"/>
</dbReference>
<evidence type="ECO:0000256" key="8">
    <source>
        <dbReference type="ARBA" id="ARBA00049922"/>
    </source>
</evidence>
<accession>A0A1E9PP92</accession>
<dbReference type="PRINTS" id="PR00411">
    <property type="entry name" value="PNDRDTASEI"/>
</dbReference>
<dbReference type="InterPro" id="IPR050315">
    <property type="entry name" value="FAD-oxidoreductase_2"/>
</dbReference>
<proteinExistence type="predicted"/>
<dbReference type="GeneID" id="86858278"/>
<dbReference type="SUPFAM" id="SSF56425">
    <property type="entry name" value="Succinate dehydrogenase/fumarate reductase flavoprotein, catalytic domain"/>
    <property type="match status" value="1"/>
</dbReference>
<evidence type="ECO:0000256" key="2">
    <source>
        <dbReference type="ARBA" id="ARBA00001974"/>
    </source>
</evidence>
<keyword evidence="12" id="KW-1185">Reference proteome</keyword>
<keyword evidence="6" id="KW-0274">FAD</keyword>
<dbReference type="Proteomes" id="UP001069047">
    <property type="component" value="Unassembled WGS sequence"/>
</dbReference>
<evidence type="ECO:0000313" key="10">
    <source>
        <dbReference type="EMBL" id="MCY3087859.1"/>
    </source>
</evidence>
<comment type="catalytic activity">
    <reaction evidence="8">
        <text>dihydrourocanate + A = urocanate + AH2</text>
        <dbReference type="Rhea" id="RHEA:36059"/>
        <dbReference type="ChEBI" id="CHEBI:13193"/>
        <dbReference type="ChEBI" id="CHEBI:17499"/>
        <dbReference type="ChEBI" id="CHEBI:27247"/>
        <dbReference type="ChEBI" id="CHEBI:72991"/>
        <dbReference type="EC" id="1.3.99.33"/>
    </reaction>
</comment>
<gene>
    <name evidence="11" type="ORF">DBT44_0008720</name>
    <name evidence="10" type="ORF">ODY61_07045</name>
</gene>
<evidence type="ECO:0000313" key="13">
    <source>
        <dbReference type="Proteomes" id="UP001069047"/>
    </source>
</evidence>
<dbReference type="Proteomes" id="UP000250354">
    <property type="component" value="Chromosome"/>
</dbReference>
<dbReference type="RefSeq" id="WP_083300419.1">
    <property type="nucleotide sequence ID" value="NZ_CAJHLJ010000004.1"/>
</dbReference>
<reference evidence="11 12" key="1">
    <citation type="journal article" date="2020" name="J. Bacteriol.">
        <title>Aerococcus urinae Isolated from Women with Lower Urinary Tract Symptoms: In Vitro Aggregation and Genome Analysis.</title>
        <authorList>
            <person name="Hilt E.E."/>
            <person name="Putonti C."/>
            <person name="Thomas-White K."/>
            <person name="Lewis A.L."/>
            <person name="Visick K.L."/>
            <person name="Gilbert N.M."/>
            <person name="Wolfe A.J."/>
        </authorList>
    </citation>
    <scope>NUCLEOTIDE SEQUENCE [LARGE SCALE GENOMIC DNA]</scope>
    <source>
        <strain evidence="11 12">UMB1016</strain>
    </source>
</reference>
<dbReference type="InterPro" id="IPR003953">
    <property type="entry name" value="FAD-dep_OxRdtase_2_FAD-bd"/>
</dbReference>
<accession>A0A9Q4DCE7</accession>
<comment type="cofactor">
    <cofactor evidence="2">
        <name>FAD</name>
        <dbReference type="ChEBI" id="CHEBI:57692"/>
    </cofactor>
</comment>
<sequence length="574" mass="61614">MVEKWTGTAAGMHGDIEVEVALADDRLLSIEVLNQQETANLADKVYETIPQRIIDQQSLHVDTVSGATVSSKAIINATADALKAAGLDPEDYQKITSVQADKVTTEVIDADVLVVGGGAAGLAAALAAEEAGAKVAILEKQAQFGGSANFAEGIFAAESRLQENDYIDITKDQAFNFIMEYSHWRANPRIARAFVEKSADTINWLLDHGITFEKVTTNNPGGLRTWHIFDGHGAGYIQKMSALIKDRDIACYYDTAGKELIMEGDQVVGLKAEQGQKNLVFRSSAVIIASGGYANNAEMMAKYTGQTNIYPVGNSNKTGEGILMAWEVGAGEEGTGVLQLYRPGVPGQSSTSLLNAAARQPHLWINQRGDRFCNEEIVSLWPFAGNALANQPDGVMYSVFDQATKEKMVEEGIKIGVGVLVPTGTKLVGIDDELSQGQAYGDVFIADSIEDLAEQLQLPQEELRQTIADYNKISEGRQDNLFAKNPKYAAPIEAGPFYAIRCANHFLGTLGGIKINEKAEVVSSENRPIAGLYAAGNDAGGIYGDSYDLNLPGGTFGFAVNFGRIAGENAAKHF</sequence>
<organism evidence="10 13">
    <name type="scientific">Aerococcus mictus</name>
    <dbReference type="NCBI Taxonomy" id="2976810"/>
    <lineage>
        <taxon>Bacteria</taxon>
        <taxon>Bacillati</taxon>
        <taxon>Bacillota</taxon>
        <taxon>Bacilli</taxon>
        <taxon>Lactobacillales</taxon>
        <taxon>Aerococcaceae</taxon>
        <taxon>Aerococcus</taxon>
    </lineage>
</organism>
<evidence type="ECO:0000259" key="9">
    <source>
        <dbReference type="SMART" id="SM00900"/>
    </source>
</evidence>